<gene>
    <name evidence="5" type="ORF">GCM10011496_07890</name>
</gene>
<comment type="caution">
    <text evidence="5">The sequence shown here is derived from an EMBL/GenBank/DDBJ whole genome shotgun (WGS) entry which is preliminary data.</text>
</comment>
<dbReference type="GO" id="GO:0003700">
    <property type="term" value="F:DNA-binding transcription factor activity"/>
    <property type="evidence" value="ECO:0007669"/>
    <property type="project" value="InterPro"/>
</dbReference>
<dbReference type="AlphaFoldDB" id="A0A916S968"/>
<evidence type="ECO:0000313" key="6">
    <source>
        <dbReference type="Proteomes" id="UP000620596"/>
    </source>
</evidence>
<dbReference type="Pfam" id="PF12833">
    <property type="entry name" value="HTH_18"/>
    <property type="match status" value="1"/>
</dbReference>
<dbReference type="InterPro" id="IPR020449">
    <property type="entry name" value="Tscrpt_reg_AraC-type_HTH"/>
</dbReference>
<dbReference type="Pfam" id="PF14525">
    <property type="entry name" value="AraC_binding_2"/>
    <property type="match status" value="1"/>
</dbReference>
<keyword evidence="1" id="KW-0805">Transcription regulation</keyword>
<dbReference type="Gene3D" id="1.10.10.60">
    <property type="entry name" value="Homeodomain-like"/>
    <property type="match status" value="1"/>
</dbReference>
<accession>A0A916S968</accession>
<evidence type="ECO:0000256" key="1">
    <source>
        <dbReference type="ARBA" id="ARBA00023015"/>
    </source>
</evidence>
<name>A0A916S968_9BURK</name>
<reference evidence="5" key="1">
    <citation type="journal article" date="2014" name="Int. J. Syst. Evol. Microbiol.">
        <title>Complete genome sequence of Corynebacterium casei LMG S-19264T (=DSM 44701T), isolated from a smear-ripened cheese.</title>
        <authorList>
            <consortium name="US DOE Joint Genome Institute (JGI-PGF)"/>
            <person name="Walter F."/>
            <person name="Albersmeier A."/>
            <person name="Kalinowski J."/>
            <person name="Ruckert C."/>
        </authorList>
    </citation>
    <scope>NUCLEOTIDE SEQUENCE</scope>
    <source>
        <strain evidence="5">CGMCC 1.15322</strain>
    </source>
</reference>
<dbReference type="GO" id="GO:0043565">
    <property type="term" value="F:sequence-specific DNA binding"/>
    <property type="evidence" value="ECO:0007669"/>
    <property type="project" value="InterPro"/>
</dbReference>
<dbReference type="PANTHER" id="PTHR43280:SF2">
    <property type="entry name" value="HTH-TYPE TRANSCRIPTIONAL REGULATOR EXSA"/>
    <property type="match status" value="1"/>
</dbReference>
<dbReference type="PROSITE" id="PS01124">
    <property type="entry name" value="HTH_ARAC_FAMILY_2"/>
    <property type="match status" value="1"/>
</dbReference>
<keyword evidence="2" id="KW-0238">DNA-binding</keyword>
<dbReference type="SUPFAM" id="SSF46689">
    <property type="entry name" value="Homeodomain-like"/>
    <property type="match status" value="1"/>
</dbReference>
<dbReference type="InterPro" id="IPR009057">
    <property type="entry name" value="Homeodomain-like_sf"/>
</dbReference>
<evidence type="ECO:0000256" key="2">
    <source>
        <dbReference type="ARBA" id="ARBA00023125"/>
    </source>
</evidence>
<evidence type="ECO:0000256" key="3">
    <source>
        <dbReference type="ARBA" id="ARBA00023163"/>
    </source>
</evidence>
<organism evidence="5 6">
    <name type="scientific">Polaromonas eurypsychrophila</name>
    <dbReference type="NCBI Taxonomy" id="1614635"/>
    <lineage>
        <taxon>Bacteria</taxon>
        <taxon>Pseudomonadati</taxon>
        <taxon>Pseudomonadota</taxon>
        <taxon>Betaproteobacteria</taxon>
        <taxon>Burkholderiales</taxon>
        <taxon>Comamonadaceae</taxon>
        <taxon>Polaromonas</taxon>
    </lineage>
</organism>
<keyword evidence="6" id="KW-1185">Reference proteome</keyword>
<protein>
    <submittedName>
        <fullName evidence="5">Transcriptional regulator</fullName>
    </submittedName>
</protein>
<dbReference type="EMBL" id="BMIG01000002">
    <property type="protein sequence ID" value="GGA89500.1"/>
    <property type="molecule type" value="Genomic_DNA"/>
</dbReference>
<reference evidence="5" key="2">
    <citation type="submission" date="2020-09" db="EMBL/GenBank/DDBJ databases">
        <authorList>
            <person name="Sun Q."/>
            <person name="Zhou Y."/>
        </authorList>
    </citation>
    <scope>NUCLEOTIDE SEQUENCE</scope>
    <source>
        <strain evidence="5">CGMCC 1.15322</strain>
    </source>
</reference>
<keyword evidence="3" id="KW-0804">Transcription</keyword>
<dbReference type="Proteomes" id="UP000620596">
    <property type="component" value="Unassembled WGS sequence"/>
</dbReference>
<feature type="domain" description="HTH araC/xylS-type" evidence="4">
    <location>
        <begin position="213"/>
        <end position="314"/>
    </location>
</feature>
<dbReference type="InterPro" id="IPR035418">
    <property type="entry name" value="AraC-bd_2"/>
</dbReference>
<dbReference type="RefSeq" id="WP_188706793.1">
    <property type="nucleotide sequence ID" value="NZ_BMIG01000002.1"/>
</dbReference>
<evidence type="ECO:0000259" key="4">
    <source>
        <dbReference type="PROSITE" id="PS01124"/>
    </source>
</evidence>
<dbReference type="InterPro" id="IPR018060">
    <property type="entry name" value="HTH_AraC"/>
</dbReference>
<sequence>MTAATLVSTDNVAPRERAPVWREWVWKHFGGLEADLYGDTEFDGHMASAHAGDVILTRLEANRHRVVRTAGMVRASDAGYLKIVAPMHGRAGVEQMGRQAWVSPGGWTIYDTTGCYAVENPERVEHLIVMLPKALIVERGLQLESLMARHVGGASGISRVALTTMRSTYQELPNMSAAAAQGAGELIAQLVRLSLIELAGQSTALTQREALKDRIRAYVATNLRDPALSIEQIALALNCSKRHLHNAFAGEDDTLASYILRLRLQACIREIQQTGPQSRAITGIALSWGFNNLSHFSRVFREHTGQSPSAFRQAAAGPLQH</sequence>
<evidence type="ECO:0000313" key="5">
    <source>
        <dbReference type="EMBL" id="GGA89500.1"/>
    </source>
</evidence>
<proteinExistence type="predicted"/>
<dbReference type="SMART" id="SM00342">
    <property type="entry name" value="HTH_ARAC"/>
    <property type="match status" value="1"/>
</dbReference>
<dbReference type="PRINTS" id="PR00032">
    <property type="entry name" value="HTHARAC"/>
</dbReference>
<dbReference type="PANTHER" id="PTHR43280">
    <property type="entry name" value="ARAC-FAMILY TRANSCRIPTIONAL REGULATOR"/>
    <property type="match status" value="1"/>
</dbReference>